<reference evidence="1 2" key="2">
    <citation type="journal article" date="2021" name="Genomics">
        <title>High-quality reference genome for Clonorchis sinensis.</title>
        <authorList>
            <person name="Young N.D."/>
            <person name="Stroehlein A.J."/>
            <person name="Kinkar L."/>
            <person name="Wang T."/>
            <person name="Sohn W.M."/>
            <person name="Chang B.C.H."/>
            <person name="Kaur P."/>
            <person name="Weisz D."/>
            <person name="Dudchenko O."/>
            <person name="Aiden E.L."/>
            <person name="Korhonen P.K."/>
            <person name="Gasser R.B."/>
        </authorList>
    </citation>
    <scope>NUCLEOTIDE SEQUENCE [LARGE SCALE GENOMIC DNA]</scope>
    <source>
        <strain evidence="1">Cs-k2</strain>
    </source>
</reference>
<keyword evidence="2" id="KW-1185">Reference proteome</keyword>
<evidence type="ECO:0000313" key="2">
    <source>
        <dbReference type="Proteomes" id="UP000286415"/>
    </source>
</evidence>
<protein>
    <submittedName>
        <fullName evidence="1">Uncharacterized protein</fullName>
    </submittedName>
</protein>
<gene>
    <name evidence="1" type="ORF">CSKR_103765</name>
</gene>
<dbReference type="InParanoid" id="A0A419PY09"/>
<reference evidence="1 2" key="1">
    <citation type="journal article" date="2018" name="Biotechnol. Adv.">
        <title>Improved genomic resources and new bioinformatic workflow for the carcinogenic parasite Clonorchis sinensis: Biotechnological implications.</title>
        <authorList>
            <person name="Wang D."/>
            <person name="Korhonen P.K."/>
            <person name="Gasser R.B."/>
            <person name="Young N.D."/>
        </authorList>
    </citation>
    <scope>NUCLEOTIDE SEQUENCE [LARGE SCALE GENOMIC DNA]</scope>
    <source>
        <strain evidence="1">Cs-k2</strain>
    </source>
</reference>
<name>A0A419PY09_CLOSI</name>
<evidence type="ECO:0000313" key="1">
    <source>
        <dbReference type="EMBL" id="KAG5450477.1"/>
    </source>
</evidence>
<dbReference type="OrthoDB" id="1906282at2759"/>
<proteinExistence type="predicted"/>
<dbReference type="AlphaFoldDB" id="A0A419PY09"/>
<sequence>MAQWLEREFTDRKVLGPSPTSASRHLLSVRGQPGSIPGFVLPSGGTAARQGPCSHCVQKYDKNFVIDNFFLNSYIEGPNSSKQFVLDVIKTKDKDSRSTVTLFRCLTAMPPEGSTRAGIPPGCPSLDSGSREADVRFEPGTFRTELNFDLSAEHSEFDLFMSLQKLVEALRFSDCCECFFCYLSNYIVQICYIYGESERDWLEPKFTDRKFFGSNPTSTSRFLLCRLRKPGGIPVLILPSCGTVVTHRKGDTAEVFFSNYSDAASASVLLSKSHLL</sequence>
<dbReference type="Proteomes" id="UP000286415">
    <property type="component" value="Unassembled WGS sequence"/>
</dbReference>
<accession>A0A419PY09</accession>
<dbReference type="EMBL" id="NIRI02000042">
    <property type="protein sequence ID" value="KAG5450477.1"/>
    <property type="molecule type" value="Genomic_DNA"/>
</dbReference>
<organism evidence="1 2">
    <name type="scientific">Clonorchis sinensis</name>
    <name type="common">Chinese liver fluke</name>
    <dbReference type="NCBI Taxonomy" id="79923"/>
    <lineage>
        <taxon>Eukaryota</taxon>
        <taxon>Metazoa</taxon>
        <taxon>Spiralia</taxon>
        <taxon>Lophotrochozoa</taxon>
        <taxon>Platyhelminthes</taxon>
        <taxon>Trematoda</taxon>
        <taxon>Digenea</taxon>
        <taxon>Opisthorchiida</taxon>
        <taxon>Opisthorchiata</taxon>
        <taxon>Opisthorchiidae</taxon>
        <taxon>Clonorchis</taxon>
    </lineage>
</organism>
<comment type="caution">
    <text evidence="1">The sequence shown here is derived from an EMBL/GenBank/DDBJ whole genome shotgun (WGS) entry which is preliminary data.</text>
</comment>